<keyword evidence="3" id="KW-1185">Reference proteome</keyword>
<keyword evidence="1" id="KW-0732">Signal</keyword>
<evidence type="ECO:0000313" key="3">
    <source>
        <dbReference type="Proteomes" id="UP000030889"/>
    </source>
</evidence>
<dbReference type="Pfam" id="PF12099">
    <property type="entry name" value="DUF3575"/>
    <property type="match status" value="1"/>
</dbReference>
<protein>
    <recommendedName>
        <fullName evidence="4">DUF3575 domain-containing protein</fullName>
    </recommendedName>
</protein>
<dbReference type="RefSeq" id="WP_035471159.1">
    <property type="nucleotide sequence ID" value="NZ_JRGF01000001.1"/>
</dbReference>
<organism evidence="2 3">
    <name type="scientific">Alistipes inops</name>
    <dbReference type="NCBI Taxonomy" id="1501391"/>
    <lineage>
        <taxon>Bacteria</taxon>
        <taxon>Pseudomonadati</taxon>
        <taxon>Bacteroidota</taxon>
        <taxon>Bacteroidia</taxon>
        <taxon>Bacteroidales</taxon>
        <taxon>Rikenellaceae</taxon>
        <taxon>Alistipes</taxon>
    </lineage>
</organism>
<accession>A0ABR4YL20</accession>
<dbReference type="Proteomes" id="UP000030889">
    <property type="component" value="Unassembled WGS sequence"/>
</dbReference>
<gene>
    <name evidence="2" type="ORF">LG35_00325</name>
</gene>
<dbReference type="Gene3D" id="2.40.128.130">
    <property type="entry name" value="Autotransporter beta-domain"/>
    <property type="match status" value="1"/>
</dbReference>
<sequence length="191" mass="21681">MRKFALLLLLGTMLGAGSAVAQKVAVKTNIPYWATTTPNLGFEFGLGARTTLDISGGYNFWTLNREANRKIKHFVVMPEVRWWLCERFNGHFFGLHAGYTEYNISNVRIPFRPASSKDHRYQGWGAGVGISYGYSWIIGRRWNLEATVGVGYVYTDYDKYDCVTCGTFRGTNTKHYFGPTKIGISFVYIIK</sequence>
<comment type="caution">
    <text evidence="2">The sequence shown here is derived from an EMBL/GenBank/DDBJ whole genome shotgun (WGS) entry which is preliminary data.</text>
</comment>
<dbReference type="SUPFAM" id="SSF103515">
    <property type="entry name" value="Autotransporter"/>
    <property type="match status" value="1"/>
</dbReference>
<dbReference type="InterPro" id="IPR021958">
    <property type="entry name" value="DUF3575"/>
</dbReference>
<feature type="chain" id="PRO_5045242056" description="DUF3575 domain-containing protein" evidence="1">
    <location>
        <begin position="22"/>
        <end position="191"/>
    </location>
</feature>
<evidence type="ECO:0008006" key="4">
    <source>
        <dbReference type="Google" id="ProtNLM"/>
    </source>
</evidence>
<reference evidence="2 3" key="1">
    <citation type="submission" date="2014-09" db="EMBL/GenBank/DDBJ databases">
        <title>Alistipes sp. 627, sp. nov., a novel member of the family Rikenellaceae isolated from human faeces.</title>
        <authorList>
            <person name="Shkoporov A.N."/>
            <person name="Chaplin A.V."/>
            <person name="Motuzova O.V."/>
            <person name="Kafarskaia L.I."/>
            <person name="Khokhlova E.V."/>
            <person name="Efimov B.A."/>
        </authorList>
    </citation>
    <scope>NUCLEOTIDE SEQUENCE [LARGE SCALE GENOMIC DNA]</scope>
    <source>
        <strain evidence="2 3">627</strain>
    </source>
</reference>
<dbReference type="EMBL" id="JRGF01000001">
    <property type="protein sequence ID" value="KHE42953.1"/>
    <property type="molecule type" value="Genomic_DNA"/>
</dbReference>
<evidence type="ECO:0000313" key="2">
    <source>
        <dbReference type="EMBL" id="KHE42953.1"/>
    </source>
</evidence>
<feature type="signal peptide" evidence="1">
    <location>
        <begin position="1"/>
        <end position="21"/>
    </location>
</feature>
<evidence type="ECO:0000256" key="1">
    <source>
        <dbReference type="SAM" id="SignalP"/>
    </source>
</evidence>
<dbReference type="InterPro" id="IPR036709">
    <property type="entry name" value="Autotransporte_beta_dom_sf"/>
</dbReference>
<proteinExistence type="predicted"/>
<name>A0ABR4YL20_9BACT</name>